<evidence type="ECO:0000313" key="2">
    <source>
        <dbReference type="EMBL" id="GAA1506100.1"/>
    </source>
</evidence>
<feature type="region of interest" description="Disordered" evidence="1">
    <location>
        <begin position="1"/>
        <end position="56"/>
    </location>
</feature>
<evidence type="ECO:0000256" key="1">
    <source>
        <dbReference type="SAM" id="MobiDB-lite"/>
    </source>
</evidence>
<feature type="compositionally biased region" description="Basic and acidic residues" evidence="1">
    <location>
        <begin position="43"/>
        <end position="56"/>
    </location>
</feature>
<evidence type="ECO:0000313" key="3">
    <source>
        <dbReference type="Proteomes" id="UP001501285"/>
    </source>
</evidence>
<organism evidence="2 3">
    <name type="scientific">Terrabacter terrae</name>
    <dbReference type="NCBI Taxonomy" id="318434"/>
    <lineage>
        <taxon>Bacteria</taxon>
        <taxon>Bacillati</taxon>
        <taxon>Actinomycetota</taxon>
        <taxon>Actinomycetes</taxon>
        <taxon>Micrococcales</taxon>
        <taxon>Intrasporangiaceae</taxon>
        <taxon>Terrabacter</taxon>
    </lineage>
</organism>
<protein>
    <submittedName>
        <fullName evidence="2">Uncharacterized protein</fullName>
    </submittedName>
</protein>
<gene>
    <name evidence="2" type="ORF">GCM10009740_40480</name>
</gene>
<feature type="compositionally biased region" description="Low complexity" evidence="1">
    <location>
        <begin position="7"/>
        <end position="19"/>
    </location>
</feature>
<reference evidence="3" key="1">
    <citation type="journal article" date="2019" name="Int. J. Syst. Evol. Microbiol.">
        <title>The Global Catalogue of Microorganisms (GCM) 10K type strain sequencing project: providing services to taxonomists for standard genome sequencing and annotation.</title>
        <authorList>
            <consortium name="The Broad Institute Genomics Platform"/>
            <consortium name="The Broad Institute Genome Sequencing Center for Infectious Disease"/>
            <person name="Wu L."/>
            <person name="Ma J."/>
        </authorList>
    </citation>
    <scope>NUCLEOTIDE SEQUENCE [LARGE SCALE GENOMIC DNA]</scope>
    <source>
        <strain evidence="3">JCM 14283</strain>
    </source>
</reference>
<comment type="caution">
    <text evidence="2">The sequence shown here is derived from an EMBL/GenBank/DDBJ whole genome shotgun (WGS) entry which is preliminary data.</text>
</comment>
<proteinExistence type="predicted"/>
<keyword evidence="3" id="KW-1185">Reference proteome</keyword>
<dbReference type="Proteomes" id="UP001501285">
    <property type="component" value="Unassembled WGS sequence"/>
</dbReference>
<name>A0ABP4KLM6_9MICO</name>
<accession>A0ABP4KLM6</accession>
<dbReference type="EMBL" id="BAAANB010000215">
    <property type="protein sequence ID" value="GAA1506100.1"/>
    <property type="molecule type" value="Genomic_DNA"/>
</dbReference>
<sequence length="151" mass="16056">MRCLECPPGDAPVDAPVAGEPVAAGEATHQDADDHGGSAGASARREYERRRDAREQRVRERFPRIGGFLLAVTDEPQSAREWDTGAAGEQVVGARLDALGSFRTRRVHVLWPGRLGQLLTGGVTARAGNAPAADVDVPSLRARIARAFPPA</sequence>